<protein>
    <submittedName>
        <fullName evidence="1">Uncharacterized protein</fullName>
    </submittedName>
</protein>
<accession>A0A481Z064</accession>
<name>A0A481Z064_9VIRU</name>
<proteinExistence type="predicted"/>
<evidence type="ECO:0000313" key="1">
    <source>
        <dbReference type="EMBL" id="QBK88858.1"/>
    </source>
</evidence>
<gene>
    <name evidence="1" type="ORF">LCMiAC01_05400</name>
</gene>
<organism evidence="1">
    <name type="scientific">Mimivirus LCMiAC01</name>
    <dbReference type="NCBI Taxonomy" id="2506608"/>
    <lineage>
        <taxon>Viruses</taxon>
        <taxon>Varidnaviria</taxon>
        <taxon>Bamfordvirae</taxon>
        <taxon>Nucleocytoviricota</taxon>
        <taxon>Megaviricetes</taxon>
        <taxon>Imitervirales</taxon>
        <taxon>Mimiviridae</taxon>
        <taxon>Klosneuvirinae</taxon>
    </lineage>
</organism>
<reference evidence="1" key="1">
    <citation type="journal article" date="2019" name="MBio">
        <title>Virus Genomes from Deep Sea Sediments Expand the Ocean Megavirome and Support Independent Origins of Viral Gigantism.</title>
        <authorList>
            <person name="Backstrom D."/>
            <person name="Yutin N."/>
            <person name="Jorgensen S.L."/>
            <person name="Dharamshi J."/>
            <person name="Homa F."/>
            <person name="Zaremba-Niedwiedzka K."/>
            <person name="Spang A."/>
            <person name="Wolf Y.I."/>
            <person name="Koonin E.V."/>
            <person name="Ettema T.J."/>
        </authorList>
    </citation>
    <scope>NUCLEOTIDE SEQUENCE</scope>
</reference>
<sequence>MKEWLNSKIADPDVEDLYSEDGSCLPFTHHIIKLRDYNKYYTNKDKDQDQDVLASDDSYIQKINEYNKNKENNKNNKHLEYLDKRMEIYTNKKIFIPPNSNRYHANYLFKKMIDFSERDYNYNKDGDGTMYNKIEYILVDKNMKNAFYEFCYEHTT</sequence>
<dbReference type="EMBL" id="MK500401">
    <property type="protein sequence ID" value="QBK88858.1"/>
    <property type="molecule type" value="Genomic_DNA"/>
</dbReference>